<reference evidence="2 3" key="1">
    <citation type="submission" date="2020-08" db="EMBL/GenBank/DDBJ databases">
        <title>Sequencing the genomes of 1000 actinobacteria strains.</title>
        <authorList>
            <person name="Klenk H.-P."/>
        </authorList>
    </citation>
    <scope>NUCLEOTIDE SEQUENCE [LARGE SCALE GENOMIC DNA]</scope>
    <source>
        <strain evidence="2 3">DSM 43675</strain>
    </source>
</reference>
<dbReference type="InterPro" id="IPR025983">
    <property type="entry name" value="Cys_rich_CPCC"/>
</dbReference>
<feature type="domain" description="Cysteine-rich CPCC" evidence="1">
    <location>
        <begin position="5"/>
        <end position="79"/>
    </location>
</feature>
<proteinExistence type="predicted"/>
<dbReference type="EMBL" id="JACHMQ010000001">
    <property type="protein sequence ID" value="MBB6399699.1"/>
    <property type="molecule type" value="Genomic_DNA"/>
</dbReference>
<dbReference type="RefSeq" id="WP_185031705.1">
    <property type="nucleotide sequence ID" value="NZ_JACHMQ010000001.1"/>
</dbReference>
<dbReference type="Proteomes" id="UP000546324">
    <property type="component" value="Unassembled WGS sequence"/>
</dbReference>
<evidence type="ECO:0000313" key="3">
    <source>
        <dbReference type="Proteomes" id="UP000546324"/>
    </source>
</evidence>
<name>A0A7X0G5A7_9ACTN</name>
<accession>A0A7X0G5A7</accession>
<keyword evidence="3" id="KW-1185">Reference proteome</keyword>
<organism evidence="2 3">
    <name type="scientific">Actinomadura coerulea</name>
    <dbReference type="NCBI Taxonomy" id="46159"/>
    <lineage>
        <taxon>Bacteria</taxon>
        <taxon>Bacillati</taxon>
        <taxon>Actinomycetota</taxon>
        <taxon>Actinomycetes</taxon>
        <taxon>Streptosporangiales</taxon>
        <taxon>Thermomonosporaceae</taxon>
        <taxon>Actinomadura</taxon>
    </lineage>
</organism>
<gene>
    <name evidence="2" type="ORF">BKA00_006613</name>
</gene>
<protein>
    <recommendedName>
        <fullName evidence="1">Cysteine-rich CPCC domain-containing protein</fullName>
    </recommendedName>
</protein>
<comment type="caution">
    <text evidence="2">The sequence shown here is derived from an EMBL/GenBank/DDBJ whole genome shotgun (WGS) entry which is preliminary data.</text>
</comment>
<evidence type="ECO:0000259" key="1">
    <source>
        <dbReference type="Pfam" id="PF14206"/>
    </source>
</evidence>
<dbReference type="Pfam" id="PF14206">
    <property type="entry name" value="Cys_rich_CPCC"/>
    <property type="match status" value="1"/>
</dbReference>
<sequence>MDLRYPCVCCGHLTMEALPGSHQICPVCFWEDDVTQLRWPDQTMGANRVSLIQAQQNFKILGACEEQMVRHVRLARDDEPTDLSWRAIDPQRDRFEPRLVSLAPWPDDYTAFYWWRRRSTHAR</sequence>
<evidence type="ECO:0000313" key="2">
    <source>
        <dbReference type="EMBL" id="MBB6399699.1"/>
    </source>
</evidence>
<dbReference type="AlphaFoldDB" id="A0A7X0G5A7"/>